<dbReference type="KEGG" id="qsa:O6P43_010697"/>
<organism evidence="1 2">
    <name type="scientific">Quillaja saponaria</name>
    <name type="common">Soap bark tree</name>
    <dbReference type="NCBI Taxonomy" id="32244"/>
    <lineage>
        <taxon>Eukaryota</taxon>
        <taxon>Viridiplantae</taxon>
        <taxon>Streptophyta</taxon>
        <taxon>Embryophyta</taxon>
        <taxon>Tracheophyta</taxon>
        <taxon>Spermatophyta</taxon>
        <taxon>Magnoliopsida</taxon>
        <taxon>eudicotyledons</taxon>
        <taxon>Gunneridae</taxon>
        <taxon>Pentapetalae</taxon>
        <taxon>rosids</taxon>
        <taxon>fabids</taxon>
        <taxon>Fabales</taxon>
        <taxon>Quillajaceae</taxon>
        <taxon>Quillaja</taxon>
    </lineage>
</organism>
<evidence type="ECO:0000313" key="2">
    <source>
        <dbReference type="Proteomes" id="UP001163823"/>
    </source>
</evidence>
<evidence type="ECO:0000313" key="1">
    <source>
        <dbReference type="EMBL" id="KAJ7972875.1"/>
    </source>
</evidence>
<dbReference type="EMBL" id="JARAOO010000004">
    <property type="protein sequence ID" value="KAJ7972875.1"/>
    <property type="molecule type" value="Genomic_DNA"/>
</dbReference>
<keyword evidence="2" id="KW-1185">Reference proteome</keyword>
<name>A0AAD7Q130_QUISA</name>
<proteinExistence type="predicted"/>
<accession>A0AAD7Q130</accession>
<sequence>MTISIDEELSLAFSNNVNWSFALIKWEVESEVIGADRVLLRGWRDVNGPCSSIAKGELTITNEFSPKELLL</sequence>
<protein>
    <submittedName>
        <fullName evidence="1">Uncharacterized protein</fullName>
    </submittedName>
</protein>
<dbReference type="AlphaFoldDB" id="A0AAD7Q130"/>
<dbReference type="Proteomes" id="UP001163823">
    <property type="component" value="Chromosome 4"/>
</dbReference>
<gene>
    <name evidence="1" type="ORF">O6P43_010697</name>
</gene>
<comment type="caution">
    <text evidence="1">The sequence shown here is derived from an EMBL/GenBank/DDBJ whole genome shotgun (WGS) entry which is preliminary data.</text>
</comment>
<reference evidence="1" key="1">
    <citation type="journal article" date="2023" name="Science">
        <title>Elucidation of the pathway for biosynthesis of saponin adjuvants from the soapbark tree.</title>
        <authorList>
            <person name="Reed J."/>
            <person name="Orme A."/>
            <person name="El-Demerdash A."/>
            <person name="Owen C."/>
            <person name="Martin L.B.B."/>
            <person name="Misra R.C."/>
            <person name="Kikuchi S."/>
            <person name="Rejzek M."/>
            <person name="Martin A.C."/>
            <person name="Harkess A."/>
            <person name="Leebens-Mack J."/>
            <person name="Louveau T."/>
            <person name="Stephenson M.J."/>
            <person name="Osbourn A."/>
        </authorList>
    </citation>
    <scope>NUCLEOTIDE SEQUENCE</scope>
    <source>
        <strain evidence="1">S10</strain>
    </source>
</reference>